<feature type="domain" description="BAR" evidence="2">
    <location>
        <begin position="6"/>
        <end position="243"/>
    </location>
</feature>
<proteinExistence type="predicted"/>
<dbReference type="InterPro" id="IPR047234">
    <property type="entry name" value="GRAF_fam"/>
</dbReference>
<dbReference type="OrthoDB" id="3183924at2759"/>
<dbReference type="PANTHER" id="PTHR12552:SF1">
    <property type="entry name" value="RHO GTPASE-ACTIVATING PROTEIN GRAF"/>
    <property type="match status" value="1"/>
</dbReference>
<dbReference type="PANTHER" id="PTHR12552">
    <property type="entry name" value="OLIGOPHRENIN 1"/>
    <property type="match status" value="1"/>
</dbReference>
<evidence type="ECO:0000259" key="2">
    <source>
        <dbReference type="Pfam" id="PF16746"/>
    </source>
</evidence>
<dbReference type="Proteomes" id="UP000288716">
    <property type="component" value="Unassembled WGS sequence"/>
</dbReference>
<dbReference type="Pfam" id="PF16746">
    <property type="entry name" value="BAR_3"/>
    <property type="match status" value="1"/>
</dbReference>
<dbReference type="VEuPathDB" id="VectorBase:LDEU008208"/>
<dbReference type="GO" id="GO:0005096">
    <property type="term" value="F:GTPase activator activity"/>
    <property type="evidence" value="ECO:0007669"/>
    <property type="project" value="UniProtKB-KW"/>
</dbReference>
<protein>
    <submittedName>
        <fullName evidence="3">Rho GTPase-activating protein-like protein</fullName>
    </submittedName>
</protein>
<dbReference type="STRING" id="299467.A0A443S8I5"/>
<dbReference type="InterPro" id="IPR004148">
    <property type="entry name" value="BAR_dom"/>
</dbReference>
<reference evidence="3 4" key="1">
    <citation type="journal article" date="2018" name="Gigascience">
        <title>Genomes of trombidid mites reveal novel predicted allergens and laterally-transferred genes associated with secondary metabolism.</title>
        <authorList>
            <person name="Dong X."/>
            <person name="Chaisiri K."/>
            <person name="Xia D."/>
            <person name="Armstrong S.D."/>
            <person name="Fang Y."/>
            <person name="Donnelly M.J."/>
            <person name="Kadowaki T."/>
            <person name="McGarry J.W."/>
            <person name="Darby A.C."/>
            <person name="Makepeace B.L."/>
        </authorList>
    </citation>
    <scope>NUCLEOTIDE SEQUENCE [LARGE SCALE GENOMIC DNA]</scope>
    <source>
        <strain evidence="3">UoL-UT</strain>
    </source>
</reference>
<sequence>MGLLPIEFTDCLTDSPYFREILHNHERELDTTSIQIKGLIREVKELLSAAKSSVVTGAAKSGRFFEHSNVSVSCSKFELQCIGGSQTDDEILIAGSLKEFGRLLHTIEDERERMLKRAMSSFVDPIEKFRRDQIGGAKEEKKKFEKETAKFCGSLERHLNLSTKKSENLLQEADASLAMEQRHFYQASLEYVHKLQEVQERKKFEFVETILTFMYGWLTFYHQGHEVAKEFKAFMTDLQIRLQR</sequence>
<dbReference type="EMBL" id="NCKV01005810">
    <property type="protein sequence ID" value="RWS23832.1"/>
    <property type="molecule type" value="Genomic_DNA"/>
</dbReference>
<feature type="non-terminal residue" evidence="3">
    <location>
        <position position="244"/>
    </location>
</feature>
<name>A0A443S8I5_9ACAR</name>
<dbReference type="InterPro" id="IPR027267">
    <property type="entry name" value="AH/BAR_dom_sf"/>
</dbReference>
<keyword evidence="1" id="KW-0343">GTPase activation</keyword>
<dbReference type="FunFam" id="1.20.1270.60:FF:000001">
    <property type="entry name" value="Rho GTPase-activating protein 26"/>
    <property type="match status" value="1"/>
</dbReference>
<dbReference type="AlphaFoldDB" id="A0A443S8I5"/>
<comment type="caution">
    <text evidence="3">The sequence shown here is derived from an EMBL/GenBank/DDBJ whole genome shotgun (WGS) entry which is preliminary data.</text>
</comment>
<dbReference type="GO" id="GO:0005737">
    <property type="term" value="C:cytoplasm"/>
    <property type="evidence" value="ECO:0007669"/>
    <property type="project" value="InterPro"/>
</dbReference>
<dbReference type="Gene3D" id="1.20.1270.60">
    <property type="entry name" value="Arfaptin homology (AH) domain/BAR domain"/>
    <property type="match status" value="1"/>
</dbReference>
<accession>A0A443S8I5</accession>
<evidence type="ECO:0000313" key="4">
    <source>
        <dbReference type="Proteomes" id="UP000288716"/>
    </source>
</evidence>
<evidence type="ECO:0000256" key="1">
    <source>
        <dbReference type="ARBA" id="ARBA00022468"/>
    </source>
</evidence>
<gene>
    <name evidence="3" type="ORF">B4U80_06537</name>
</gene>
<organism evidence="3 4">
    <name type="scientific">Leptotrombidium deliense</name>
    <dbReference type="NCBI Taxonomy" id="299467"/>
    <lineage>
        <taxon>Eukaryota</taxon>
        <taxon>Metazoa</taxon>
        <taxon>Ecdysozoa</taxon>
        <taxon>Arthropoda</taxon>
        <taxon>Chelicerata</taxon>
        <taxon>Arachnida</taxon>
        <taxon>Acari</taxon>
        <taxon>Acariformes</taxon>
        <taxon>Trombidiformes</taxon>
        <taxon>Prostigmata</taxon>
        <taxon>Anystina</taxon>
        <taxon>Parasitengona</taxon>
        <taxon>Trombiculoidea</taxon>
        <taxon>Trombiculidae</taxon>
        <taxon>Leptotrombidium</taxon>
    </lineage>
</organism>
<keyword evidence="4" id="KW-1185">Reference proteome</keyword>
<evidence type="ECO:0000313" key="3">
    <source>
        <dbReference type="EMBL" id="RWS23832.1"/>
    </source>
</evidence>
<dbReference type="SUPFAM" id="SSF103657">
    <property type="entry name" value="BAR/IMD domain-like"/>
    <property type="match status" value="1"/>
</dbReference>